<keyword evidence="2" id="KW-1185">Reference proteome</keyword>
<protein>
    <recommendedName>
        <fullName evidence="3">Immunity protein Imm1</fullName>
    </recommendedName>
</protein>
<sequence length="137" mass="15676">MEWILLTEDHEIPEEENPSWKRICQCICSLDGKEATNFTLELVDAGTLYCGGGNLIKGEKRYIVNYVSEDGEVNCSLIDPAESEEEYYELTIQTSELYPAKWCVTQDKAVEAIRYFYENGSRCQDHSWEYLAGGPDL</sequence>
<comment type="caution">
    <text evidence="1">The sequence shown here is derived from an EMBL/GenBank/DDBJ whole genome shotgun (WGS) entry which is preliminary data.</text>
</comment>
<evidence type="ECO:0000313" key="1">
    <source>
        <dbReference type="EMBL" id="MBA4541334.1"/>
    </source>
</evidence>
<dbReference type="EMBL" id="JACEIP010000001">
    <property type="protein sequence ID" value="MBA4541334.1"/>
    <property type="molecule type" value="Genomic_DNA"/>
</dbReference>
<dbReference type="OrthoDB" id="2989961at2"/>
<accession>A0A7W2AH45</accession>
<dbReference type="Proteomes" id="UP000530514">
    <property type="component" value="Unassembled WGS sequence"/>
</dbReference>
<reference evidence="1 2" key="1">
    <citation type="submission" date="2020-07" db="EMBL/GenBank/DDBJ databases">
        <authorList>
            <person name="Feng H."/>
        </authorList>
    </citation>
    <scope>NUCLEOTIDE SEQUENCE [LARGE SCALE GENOMIC DNA]</scope>
    <source>
        <strain evidence="2">s-11</strain>
    </source>
</reference>
<dbReference type="AlphaFoldDB" id="A0A7W2AH45"/>
<evidence type="ECO:0008006" key="3">
    <source>
        <dbReference type="Google" id="ProtNLM"/>
    </source>
</evidence>
<organism evidence="1 2">
    <name type="scientific">Thermoactinomyces daqus</name>
    <dbReference type="NCBI Taxonomy" id="1329516"/>
    <lineage>
        <taxon>Bacteria</taxon>
        <taxon>Bacillati</taxon>
        <taxon>Bacillota</taxon>
        <taxon>Bacilli</taxon>
        <taxon>Bacillales</taxon>
        <taxon>Thermoactinomycetaceae</taxon>
        <taxon>Thermoactinomyces</taxon>
    </lineage>
</organism>
<dbReference type="RefSeq" id="WP_033099181.1">
    <property type="nucleotide sequence ID" value="NZ_JACEIP010000001.1"/>
</dbReference>
<gene>
    <name evidence="1" type="ORF">H1164_00205</name>
</gene>
<evidence type="ECO:0000313" key="2">
    <source>
        <dbReference type="Proteomes" id="UP000530514"/>
    </source>
</evidence>
<name>A0A7W2AH45_9BACL</name>
<proteinExistence type="predicted"/>